<evidence type="ECO:0000313" key="4">
    <source>
        <dbReference type="EMBL" id="CAM04092.1"/>
    </source>
</evidence>
<dbReference type="Pfam" id="PF01408">
    <property type="entry name" value="GFO_IDH_MocA"/>
    <property type="match status" value="1"/>
</dbReference>
<accession>A4FJ67</accession>
<dbReference type="PANTHER" id="PTHR43818:SF11">
    <property type="entry name" value="BCDNA.GH03377"/>
    <property type="match status" value="1"/>
</dbReference>
<dbReference type="GO" id="GO:0000166">
    <property type="term" value="F:nucleotide binding"/>
    <property type="evidence" value="ECO:0007669"/>
    <property type="project" value="InterPro"/>
</dbReference>
<sequence length="372" mass="40006">MGVGGYGAWHLRNLERLRQAGEARLAAACDPIPAARTAELGPVPVYGDLDELLARHRIDVTVIASPIPTHARLAATALRAGTDVLLEKPPVTSSHELSRLRALAAETGRSVQVGFQSLGSHALPALTELIGSGALGAVTGIGGAGVWVRPFEYYRRAPWAGRRLLNGEAVVDGTLTNPFAHAVATAFAVAQTGSPERTPDGVEVELYRAHDIEADDTACLRARFGGSAAVVVATTVCGPRDQDPYVVVHGEEGRAVLHYERDRLTVESRESGTWRRTYGRTDLLEDLLAHVADGRSTPLLAPLHRSGAFTAVVDAVRQAQEVRRVPPRYWRDDAGRNRVIHGIDEFVRRAAEDMALFSEQGIEWASGSTSGE</sequence>
<dbReference type="Gene3D" id="3.30.360.10">
    <property type="entry name" value="Dihydrodipicolinate Reductase, domain 2"/>
    <property type="match status" value="1"/>
</dbReference>
<dbReference type="SUPFAM" id="SSF55347">
    <property type="entry name" value="Glyceraldehyde-3-phosphate dehydrogenase-like, C-terminal domain"/>
    <property type="match status" value="1"/>
</dbReference>
<protein>
    <submittedName>
        <fullName evidence="4">Oxidoreductase</fullName>
    </submittedName>
</protein>
<proteinExistence type="predicted"/>
<dbReference type="PANTHER" id="PTHR43818">
    <property type="entry name" value="BCDNA.GH03377"/>
    <property type="match status" value="1"/>
</dbReference>
<feature type="domain" description="Gfo/Idh/MocA-like oxidoreductase N-terminal" evidence="2">
    <location>
        <begin position="2"/>
        <end position="115"/>
    </location>
</feature>
<dbReference type="AlphaFoldDB" id="A4FJ67"/>
<dbReference type="KEGG" id="sen:SACE_4827"/>
<feature type="domain" description="GFO/IDH/MocA-like oxidoreductase" evidence="3">
    <location>
        <begin position="126"/>
        <end position="255"/>
    </location>
</feature>
<dbReference type="InterPro" id="IPR000683">
    <property type="entry name" value="Gfo/Idh/MocA-like_OxRdtase_N"/>
</dbReference>
<dbReference type="SUPFAM" id="SSF51735">
    <property type="entry name" value="NAD(P)-binding Rossmann-fold domains"/>
    <property type="match status" value="1"/>
</dbReference>
<evidence type="ECO:0000256" key="1">
    <source>
        <dbReference type="ARBA" id="ARBA00023002"/>
    </source>
</evidence>
<dbReference type="InterPro" id="IPR036291">
    <property type="entry name" value="NAD(P)-bd_dom_sf"/>
</dbReference>
<evidence type="ECO:0000259" key="3">
    <source>
        <dbReference type="Pfam" id="PF22725"/>
    </source>
</evidence>
<name>A4FJ67_SACEN</name>
<dbReference type="EMBL" id="AM420293">
    <property type="protein sequence ID" value="CAM04092.1"/>
    <property type="molecule type" value="Genomic_DNA"/>
</dbReference>
<dbReference type="InterPro" id="IPR055170">
    <property type="entry name" value="GFO_IDH_MocA-like_dom"/>
</dbReference>
<dbReference type="STRING" id="405948.SACE_4827"/>
<organism evidence="4 5">
    <name type="scientific">Saccharopolyspora erythraea (strain ATCC 11635 / DSM 40517 / JCM 4748 / NBRC 13426 / NCIMB 8594 / NRRL 2338)</name>
    <dbReference type="NCBI Taxonomy" id="405948"/>
    <lineage>
        <taxon>Bacteria</taxon>
        <taxon>Bacillati</taxon>
        <taxon>Actinomycetota</taxon>
        <taxon>Actinomycetes</taxon>
        <taxon>Pseudonocardiales</taxon>
        <taxon>Pseudonocardiaceae</taxon>
        <taxon>Saccharopolyspora</taxon>
    </lineage>
</organism>
<evidence type="ECO:0000313" key="5">
    <source>
        <dbReference type="Proteomes" id="UP000006728"/>
    </source>
</evidence>
<keyword evidence="5" id="KW-1185">Reference proteome</keyword>
<dbReference type="HOGENOM" id="CLU_041547_0_0_11"/>
<gene>
    <name evidence="4" type="ordered locus">SACE_4827</name>
</gene>
<dbReference type="GO" id="GO:0016491">
    <property type="term" value="F:oxidoreductase activity"/>
    <property type="evidence" value="ECO:0007669"/>
    <property type="project" value="UniProtKB-KW"/>
</dbReference>
<dbReference type="InterPro" id="IPR050463">
    <property type="entry name" value="Gfo/Idh/MocA_oxidrdct_glycsds"/>
</dbReference>
<evidence type="ECO:0000259" key="2">
    <source>
        <dbReference type="Pfam" id="PF01408"/>
    </source>
</evidence>
<dbReference type="eggNOG" id="COG0673">
    <property type="taxonomic scope" value="Bacteria"/>
</dbReference>
<keyword evidence="1" id="KW-0560">Oxidoreductase</keyword>
<dbReference type="Gene3D" id="3.40.50.720">
    <property type="entry name" value="NAD(P)-binding Rossmann-like Domain"/>
    <property type="match status" value="1"/>
</dbReference>
<dbReference type="Proteomes" id="UP000006728">
    <property type="component" value="Chromosome"/>
</dbReference>
<reference evidence="4 5" key="1">
    <citation type="journal article" date="2007" name="Nat. Biotechnol.">
        <title>Complete genome sequence of the erythromycin-producing bacterium Saccharopolyspora erythraea NRRL23338.</title>
        <authorList>
            <person name="Oliynyk M."/>
            <person name="Samborskyy M."/>
            <person name="Lester J.B."/>
            <person name="Mironenko T."/>
            <person name="Scott N."/>
            <person name="Dickens S."/>
            <person name="Haydock S.F."/>
            <person name="Leadlay P.F."/>
        </authorList>
    </citation>
    <scope>NUCLEOTIDE SEQUENCE [LARGE SCALE GENOMIC DNA]</scope>
    <source>
        <strain evidence="5">ATCC 11635 / DSM 40517 / JCM 4748 / NBRC 13426 / NCIMB 8594 / NRRL 2338</strain>
    </source>
</reference>
<dbReference type="Pfam" id="PF22725">
    <property type="entry name" value="GFO_IDH_MocA_C3"/>
    <property type="match status" value="1"/>
</dbReference>